<dbReference type="SMART" id="SM00220">
    <property type="entry name" value="S_TKc"/>
    <property type="match status" value="1"/>
</dbReference>
<organism evidence="6 7">
    <name type="scientific">Ostreobium quekettii</name>
    <dbReference type="NCBI Taxonomy" id="121088"/>
    <lineage>
        <taxon>Eukaryota</taxon>
        <taxon>Viridiplantae</taxon>
        <taxon>Chlorophyta</taxon>
        <taxon>core chlorophytes</taxon>
        <taxon>Ulvophyceae</taxon>
        <taxon>TCBD clade</taxon>
        <taxon>Bryopsidales</taxon>
        <taxon>Ostreobineae</taxon>
        <taxon>Ostreobiaceae</taxon>
        <taxon>Ostreobium</taxon>
    </lineage>
</organism>
<dbReference type="OrthoDB" id="512202at2759"/>
<keyword evidence="7" id="KW-1185">Reference proteome</keyword>
<dbReference type="Gene3D" id="1.25.40.20">
    <property type="entry name" value="Ankyrin repeat-containing domain"/>
    <property type="match status" value="1"/>
</dbReference>
<feature type="repeat" description="ANK" evidence="3">
    <location>
        <begin position="1097"/>
        <end position="1129"/>
    </location>
</feature>
<feature type="domain" description="Protein kinase" evidence="5">
    <location>
        <begin position="718"/>
        <end position="983"/>
    </location>
</feature>
<keyword evidence="2 3" id="KW-0040">ANK repeat</keyword>
<feature type="repeat" description="ANK" evidence="3">
    <location>
        <begin position="1130"/>
        <end position="1162"/>
    </location>
</feature>
<accession>A0A8S1JF23</accession>
<dbReference type="Pfam" id="PF12796">
    <property type="entry name" value="Ank_2"/>
    <property type="match status" value="3"/>
</dbReference>
<dbReference type="SUPFAM" id="SSF56112">
    <property type="entry name" value="Protein kinase-like (PK-like)"/>
    <property type="match status" value="2"/>
</dbReference>
<evidence type="ECO:0000256" key="1">
    <source>
        <dbReference type="ARBA" id="ARBA00022737"/>
    </source>
</evidence>
<dbReference type="InterPro" id="IPR036770">
    <property type="entry name" value="Ankyrin_rpt-contain_sf"/>
</dbReference>
<dbReference type="Pfam" id="PF00023">
    <property type="entry name" value="Ank"/>
    <property type="match status" value="1"/>
</dbReference>
<dbReference type="InterPro" id="IPR000719">
    <property type="entry name" value="Prot_kinase_dom"/>
</dbReference>
<dbReference type="PANTHER" id="PTHR24171">
    <property type="entry name" value="ANKYRIN REPEAT DOMAIN-CONTAINING PROTEIN 39-RELATED"/>
    <property type="match status" value="1"/>
</dbReference>
<feature type="repeat" description="ANK" evidence="3">
    <location>
        <begin position="1229"/>
        <end position="1258"/>
    </location>
</feature>
<feature type="repeat" description="ANK" evidence="3">
    <location>
        <begin position="1196"/>
        <end position="1228"/>
    </location>
</feature>
<feature type="domain" description="Protein kinase" evidence="5">
    <location>
        <begin position="144"/>
        <end position="402"/>
    </location>
</feature>
<reference evidence="6" key="1">
    <citation type="submission" date="2020-12" db="EMBL/GenBank/DDBJ databases">
        <authorList>
            <person name="Iha C."/>
        </authorList>
    </citation>
    <scope>NUCLEOTIDE SEQUENCE</scope>
</reference>
<evidence type="ECO:0000256" key="2">
    <source>
        <dbReference type="ARBA" id="ARBA00023043"/>
    </source>
</evidence>
<feature type="repeat" description="ANK" evidence="3">
    <location>
        <begin position="1064"/>
        <end position="1096"/>
    </location>
</feature>
<dbReference type="PROSITE" id="PS50011">
    <property type="entry name" value="PROTEIN_KINASE_DOM"/>
    <property type="match status" value="2"/>
</dbReference>
<dbReference type="PROSITE" id="PS50088">
    <property type="entry name" value="ANK_REPEAT"/>
    <property type="match status" value="7"/>
</dbReference>
<proteinExistence type="predicted"/>
<dbReference type="Gene3D" id="1.10.510.10">
    <property type="entry name" value="Transferase(Phosphotransferase) domain 1"/>
    <property type="match status" value="2"/>
</dbReference>
<comment type="caution">
    <text evidence="6">The sequence shown here is derived from an EMBL/GenBank/DDBJ whole genome shotgun (WGS) entry which is preliminary data.</text>
</comment>
<dbReference type="PROSITE" id="PS50297">
    <property type="entry name" value="ANK_REP_REGION"/>
    <property type="match status" value="7"/>
</dbReference>
<dbReference type="Proteomes" id="UP000708148">
    <property type="component" value="Unassembled WGS sequence"/>
</dbReference>
<dbReference type="InterPro" id="IPR002110">
    <property type="entry name" value="Ankyrin_rpt"/>
</dbReference>
<dbReference type="GO" id="GO:0004672">
    <property type="term" value="F:protein kinase activity"/>
    <property type="evidence" value="ECO:0007669"/>
    <property type="project" value="InterPro"/>
</dbReference>
<dbReference type="SMART" id="SM00248">
    <property type="entry name" value="ANK"/>
    <property type="match status" value="7"/>
</dbReference>
<feature type="non-terminal residue" evidence="6">
    <location>
        <position position="1258"/>
    </location>
</feature>
<feature type="repeat" description="ANK" evidence="3">
    <location>
        <begin position="1163"/>
        <end position="1195"/>
    </location>
</feature>
<protein>
    <recommendedName>
        <fullName evidence="5">Protein kinase domain-containing protein</fullName>
    </recommendedName>
</protein>
<dbReference type="GO" id="GO:0005524">
    <property type="term" value="F:ATP binding"/>
    <property type="evidence" value="ECO:0007669"/>
    <property type="project" value="InterPro"/>
</dbReference>
<keyword evidence="1" id="KW-0677">Repeat</keyword>
<evidence type="ECO:0000313" key="7">
    <source>
        <dbReference type="Proteomes" id="UP000708148"/>
    </source>
</evidence>
<dbReference type="PROSITE" id="PS00108">
    <property type="entry name" value="PROTEIN_KINASE_ST"/>
    <property type="match status" value="1"/>
</dbReference>
<evidence type="ECO:0000259" key="5">
    <source>
        <dbReference type="PROSITE" id="PS50011"/>
    </source>
</evidence>
<dbReference type="EMBL" id="CAJHUC010002988">
    <property type="protein sequence ID" value="CAD7704970.1"/>
    <property type="molecule type" value="Genomic_DNA"/>
</dbReference>
<evidence type="ECO:0000256" key="4">
    <source>
        <dbReference type="SAM" id="MobiDB-lite"/>
    </source>
</evidence>
<dbReference type="Pfam" id="PF07714">
    <property type="entry name" value="PK_Tyr_Ser-Thr"/>
    <property type="match status" value="2"/>
</dbReference>
<feature type="region of interest" description="Disordered" evidence="4">
    <location>
        <begin position="409"/>
        <end position="428"/>
    </location>
</feature>
<dbReference type="InterPro" id="IPR011009">
    <property type="entry name" value="Kinase-like_dom_sf"/>
</dbReference>
<evidence type="ECO:0000313" key="6">
    <source>
        <dbReference type="EMBL" id="CAD7704970.1"/>
    </source>
</evidence>
<feature type="repeat" description="ANK" evidence="3">
    <location>
        <begin position="1031"/>
        <end position="1063"/>
    </location>
</feature>
<evidence type="ECO:0000256" key="3">
    <source>
        <dbReference type="PROSITE-ProRule" id="PRU00023"/>
    </source>
</evidence>
<dbReference type="Gene3D" id="3.30.200.20">
    <property type="entry name" value="Phosphorylase Kinase, domain 1"/>
    <property type="match status" value="1"/>
</dbReference>
<dbReference type="InterPro" id="IPR008271">
    <property type="entry name" value="Ser/Thr_kinase_AS"/>
</dbReference>
<name>A0A8S1JF23_9CHLO</name>
<dbReference type="AlphaFoldDB" id="A0A8S1JF23"/>
<dbReference type="SUPFAM" id="SSF48403">
    <property type="entry name" value="Ankyrin repeat"/>
    <property type="match status" value="1"/>
</dbReference>
<gene>
    <name evidence="6" type="ORF">OSTQU699_LOCUS10325</name>
</gene>
<dbReference type="InterPro" id="IPR001245">
    <property type="entry name" value="Ser-Thr/Tyr_kinase_cat_dom"/>
</dbReference>
<sequence length="1258" mass="139233">MFFLDRELDKLRDLQPPEAALQEDTDTFNRHLRTGEHLLARHRGGFESENFYTSQDAKEGVQVVCEGVKDLLLKWGLQTSVKLECMLPDSAVEADEDYLHGLLSYIIKGVRGDVAQALPQQWLVLKHEYEKRLQSLNIVDESEIREKKRITDGTWGTVLEGEWAEGGGRVAIKKPKGNMSIEGLASFLNEAIRQALLSHSNVVQLHAATKSGWLVMELANSNLEKECRNASLGWSAKGILLHGAAAGLKHLHSQEPIFVHGDVKSANFLVFGTQSGGIQVKISDFGQTFALMDNRSRTIRKGGGTPLWVAPEIYEGKPLTAASDVFSLGVVMYEIVTGLKPYPGIQQNCLHLMNIKLAGKEPCRVQPTDCPPEMLTLMRRCCDLNPEKRPKMAEVVSCLQNLPTAWESEASPPGGCQATRPEPQENSERPIVVSQTLKIRFDGVSSEQNRGALASVRTKLGTLVKKNAALVTGFCALVSFVAMAKGSLVLYFKVDFASAAASDLFKESIEHWVRRTNQADILMSYQHQPEVTVVEEVCTEQANVGQLEVRIREVMQAIADVPKVLYSQNMVKFLQHKIRPLAQKTLRMPEGGSVAAWRNDLTLLLYDMKAALQLVREHSCFDVAILNRTDDTCAAVEHALRAISYFVCKWELPCGTETPSVVPLEYVEKDAEAMTKVLGHVFERRSLDLYVGDRQAESQWELVKHCFEENRRQLDTIPEDEVIWENRIAGSVYEVRWRGTKLAGKQLVPLEKGYMRLEDFQKLHTDAYHASLDPRYSVKLHGVTRSGAILMDLATCNLNQWCTWVAAFADEEKVRLKLRVLAQAARALHSVHSWGMVYGNVNSSNFLLFGAEPEDCIVKIADLPLFIKCWYKDFISTPVTGRWVAKEMYEQDAMTFKSDVFGLGCTAYELVMEEVPYGKKSSEAAIMKAKMDGKQPFNIPEDIRRQWPDEVLDIMERCCLPQPEDRPCMQTVDDVLQQWHPCGQGVREPAPAWNRLQFLGKETNKSTRQATELSGVKLPGALGAVQEREDDTWTALIWAASNGETSSVALLLEKGASVDQATMDGRTALTVAARDCHTSTVALLLEKGSLVDQTEESGRTALIWAARNGNTSIVALLLEKGASVDQADRDGWTALIWAADNGETSTVALLLEKGASVDQATMDGRTALTVATRDGHTSTVALLLEKGASVDQAEEGGRTALIWAARNGKTSTVALLLERGASVDQAEEGGRTALIWAARNGKTSTVALLLERGASVDQ</sequence>